<dbReference type="InterPro" id="IPR051712">
    <property type="entry name" value="ARTD-AVP"/>
</dbReference>
<dbReference type="GO" id="GO:0003950">
    <property type="term" value="F:NAD+ poly-ADP-ribosyltransferase activity"/>
    <property type="evidence" value="ECO:0007669"/>
    <property type="project" value="UniProtKB-UniRule"/>
</dbReference>
<keyword evidence="1" id="KW-0520">NAD</keyword>
<dbReference type="AlphaFoldDB" id="A0A8S3U8F4"/>
<keyword evidence="1" id="KW-0328">Glycosyltransferase</keyword>
<dbReference type="OrthoDB" id="8062037at2759"/>
<organism evidence="4 5">
    <name type="scientific">Mytilus edulis</name>
    <name type="common">Blue mussel</name>
    <dbReference type="NCBI Taxonomy" id="6550"/>
    <lineage>
        <taxon>Eukaryota</taxon>
        <taxon>Metazoa</taxon>
        <taxon>Spiralia</taxon>
        <taxon>Lophotrochozoa</taxon>
        <taxon>Mollusca</taxon>
        <taxon>Bivalvia</taxon>
        <taxon>Autobranchia</taxon>
        <taxon>Pteriomorphia</taxon>
        <taxon>Mytilida</taxon>
        <taxon>Mytiloidea</taxon>
        <taxon>Mytilidae</taxon>
        <taxon>Mytilinae</taxon>
        <taxon>Mytilus</taxon>
    </lineage>
</organism>
<dbReference type="GO" id="GO:0005634">
    <property type="term" value="C:nucleus"/>
    <property type="evidence" value="ECO:0007669"/>
    <property type="project" value="TreeGrafter"/>
</dbReference>
<dbReference type="CDD" id="cd14348">
    <property type="entry name" value="UBA_p47"/>
    <property type="match status" value="1"/>
</dbReference>
<comment type="caution">
    <text evidence="4">The sequence shown here is derived from an EMBL/GenBank/DDBJ whole genome shotgun (WGS) entry which is preliminary data.</text>
</comment>
<evidence type="ECO:0000256" key="1">
    <source>
        <dbReference type="RuleBase" id="RU362114"/>
    </source>
</evidence>
<evidence type="ECO:0000259" key="3">
    <source>
        <dbReference type="PROSITE" id="PS51059"/>
    </source>
</evidence>
<gene>
    <name evidence="4" type="ORF">MEDL_54218</name>
</gene>
<accession>A0A8S3U8F4</accession>
<dbReference type="GO" id="GO:1990404">
    <property type="term" value="F:NAD+-protein mono-ADP-ribosyltransferase activity"/>
    <property type="evidence" value="ECO:0007669"/>
    <property type="project" value="TreeGrafter"/>
</dbReference>
<dbReference type="Gene3D" id="3.90.228.10">
    <property type="match status" value="1"/>
</dbReference>
<keyword evidence="1" id="KW-0808">Transferase</keyword>
<proteinExistence type="predicted"/>
<evidence type="ECO:0000313" key="5">
    <source>
        <dbReference type="Proteomes" id="UP000683360"/>
    </source>
</evidence>
<dbReference type="PANTHER" id="PTHR45740">
    <property type="entry name" value="POLY [ADP-RIBOSE] POLYMERASE"/>
    <property type="match status" value="1"/>
</dbReference>
<sequence length="463" mass="53922">MRRKDRFKTSETDTVNDSLNCTSEVESCPDRVAEELEELLQRETISHQEYQRLRKTNRLPDNAGVCTLTKDESAILHDGNLCSSSNAKHSQSLNPFPYNEHGIPVNWTSNCEQSIYDIVTLTPGEKEYDYICDEMKSAGIQITKIQRLENIHLLDRFKSETEHIKKHRQLGFNMNIKYLYHGTKVDKSRVCEEGLDQRLSRMGFFGKGIYFSDNPLKCIHYAKDSKDLEESYILKCRVILGESKHFPKGEYDTTLQREPEKPNVKTGWRFYDSVVGCPRDYNEFVVYENRRAMIEYIISFQLDSKGDEELKTLSPSPFNGNLGTVTDDTHSDKIEEIRETIRRKRCIEKGEEYIPPDEDKKRKDRDLYLRLQQLHKGDSKSDVKESLEVNEERTGSIQSHKEKMDSIQSNNDDIDPIEEVIDSLVTDFLVVTNTDNIEAAKYYIERSQMDVDKAITMYYEEML</sequence>
<dbReference type="InterPro" id="IPR012317">
    <property type="entry name" value="Poly(ADP-ribose)pol_cat_dom"/>
</dbReference>
<feature type="domain" description="PARP catalytic" evidence="3">
    <location>
        <begin position="103"/>
        <end position="309"/>
    </location>
</feature>
<reference evidence="4" key="1">
    <citation type="submission" date="2021-03" db="EMBL/GenBank/DDBJ databases">
        <authorList>
            <person name="Bekaert M."/>
        </authorList>
    </citation>
    <scope>NUCLEOTIDE SEQUENCE</scope>
</reference>
<dbReference type="EC" id="2.4.2.-" evidence="1"/>
<dbReference type="PANTHER" id="PTHR45740:SF2">
    <property type="entry name" value="POLY [ADP-RIBOSE] POLYMERASE"/>
    <property type="match status" value="1"/>
</dbReference>
<dbReference type="SUPFAM" id="SSF56399">
    <property type="entry name" value="ADP-ribosylation"/>
    <property type="match status" value="1"/>
</dbReference>
<keyword evidence="5" id="KW-1185">Reference proteome</keyword>
<dbReference type="Pfam" id="PF00644">
    <property type="entry name" value="PARP"/>
    <property type="match status" value="1"/>
</dbReference>
<dbReference type="PROSITE" id="PS51059">
    <property type="entry name" value="PARP_CATALYTIC"/>
    <property type="match status" value="1"/>
</dbReference>
<feature type="compositionally biased region" description="Basic and acidic residues" evidence="2">
    <location>
        <begin position="379"/>
        <end position="405"/>
    </location>
</feature>
<dbReference type="Pfam" id="PF14555">
    <property type="entry name" value="UBA_4"/>
    <property type="match status" value="1"/>
</dbReference>
<name>A0A8S3U8F4_MYTED</name>
<feature type="region of interest" description="Disordered" evidence="2">
    <location>
        <begin position="379"/>
        <end position="411"/>
    </location>
</feature>
<evidence type="ECO:0000313" key="4">
    <source>
        <dbReference type="EMBL" id="CAG2242024.1"/>
    </source>
</evidence>
<dbReference type="Proteomes" id="UP000683360">
    <property type="component" value="Unassembled WGS sequence"/>
</dbReference>
<evidence type="ECO:0000256" key="2">
    <source>
        <dbReference type="SAM" id="MobiDB-lite"/>
    </source>
</evidence>
<protein>
    <recommendedName>
        <fullName evidence="1">Poly [ADP-ribose] polymerase</fullName>
        <shortName evidence="1">PARP</shortName>
        <ecNumber evidence="1">2.4.2.-</ecNumber>
    </recommendedName>
</protein>
<dbReference type="EMBL" id="CAJPWZ010002615">
    <property type="protein sequence ID" value="CAG2242024.1"/>
    <property type="molecule type" value="Genomic_DNA"/>
</dbReference>